<dbReference type="AlphaFoldDB" id="A0A9N9F9L1"/>
<keyword evidence="1" id="KW-0677">Repeat</keyword>
<dbReference type="GO" id="GO:0051301">
    <property type="term" value="P:cell division"/>
    <property type="evidence" value="ECO:0007669"/>
    <property type="project" value="TreeGrafter"/>
</dbReference>
<protein>
    <submittedName>
        <fullName evidence="6">9600_t:CDS:1</fullName>
    </submittedName>
</protein>
<proteinExistence type="inferred from homology"/>
<name>A0A9N9F9L1_9GLOM</name>
<dbReference type="Pfam" id="PF12895">
    <property type="entry name" value="ANAPC3"/>
    <property type="match status" value="1"/>
</dbReference>
<keyword evidence="7" id="KW-1185">Reference proteome</keyword>
<dbReference type="Pfam" id="PF14559">
    <property type="entry name" value="TPR_19"/>
    <property type="match status" value="1"/>
</dbReference>
<feature type="repeat" description="TPR" evidence="4">
    <location>
        <begin position="416"/>
        <end position="449"/>
    </location>
</feature>
<feature type="compositionally biased region" description="Basic and acidic residues" evidence="5">
    <location>
        <begin position="257"/>
        <end position="267"/>
    </location>
</feature>
<dbReference type="OrthoDB" id="10248520at2759"/>
<reference evidence="6" key="1">
    <citation type="submission" date="2021-06" db="EMBL/GenBank/DDBJ databases">
        <authorList>
            <person name="Kallberg Y."/>
            <person name="Tangrot J."/>
            <person name="Rosling A."/>
        </authorList>
    </citation>
    <scope>NUCLEOTIDE SEQUENCE</scope>
    <source>
        <strain evidence="6">IA702</strain>
    </source>
</reference>
<feature type="repeat" description="TPR" evidence="4">
    <location>
        <begin position="450"/>
        <end position="483"/>
    </location>
</feature>
<dbReference type="EMBL" id="CAJVPJ010000384">
    <property type="protein sequence ID" value="CAG8518846.1"/>
    <property type="molecule type" value="Genomic_DNA"/>
</dbReference>
<dbReference type="GO" id="GO:0007091">
    <property type="term" value="P:metaphase/anaphase transition of mitotic cell cycle"/>
    <property type="evidence" value="ECO:0007669"/>
    <property type="project" value="TreeGrafter"/>
</dbReference>
<dbReference type="GO" id="GO:0005680">
    <property type="term" value="C:anaphase-promoting complex"/>
    <property type="evidence" value="ECO:0007669"/>
    <property type="project" value="UniProtKB-ARBA"/>
</dbReference>
<dbReference type="SUPFAM" id="SSF48452">
    <property type="entry name" value="TPR-like"/>
    <property type="match status" value="2"/>
</dbReference>
<evidence type="ECO:0000313" key="6">
    <source>
        <dbReference type="EMBL" id="CAG8518846.1"/>
    </source>
</evidence>
<dbReference type="Pfam" id="PF07719">
    <property type="entry name" value="TPR_2"/>
    <property type="match status" value="1"/>
</dbReference>
<feature type="region of interest" description="Disordered" evidence="5">
    <location>
        <begin position="226"/>
        <end position="267"/>
    </location>
</feature>
<dbReference type="GO" id="GO:0031145">
    <property type="term" value="P:anaphase-promoting complex-dependent catabolic process"/>
    <property type="evidence" value="ECO:0007669"/>
    <property type="project" value="TreeGrafter"/>
</dbReference>
<evidence type="ECO:0000256" key="2">
    <source>
        <dbReference type="ARBA" id="ARBA00022803"/>
    </source>
</evidence>
<dbReference type="InterPro" id="IPR019734">
    <property type="entry name" value="TPR_rpt"/>
</dbReference>
<dbReference type="Gene3D" id="1.25.40.10">
    <property type="entry name" value="Tetratricopeptide repeat domain"/>
    <property type="match status" value="4"/>
</dbReference>
<feature type="repeat" description="TPR" evidence="4">
    <location>
        <begin position="484"/>
        <end position="517"/>
    </location>
</feature>
<dbReference type="Proteomes" id="UP000789572">
    <property type="component" value="Unassembled WGS sequence"/>
</dbReference>
<accession>A0A9N9F9L1</accession>
<dbReference type="PROSITE" id="PS50293">
    <property type="entry name" value="TPR_REGION"/>
    <property type="match status" value="1"/>
</dbReference>
<feature type="repeat" description="TPR" evidence="4">
    <location>
        <begin position="586"/>
        <end position="619"/>
    </location>
</feature>
<dbReference type="PANTHER" id="PTHR12558">
    <property type="entry name" value="CELL DIVISION CYCLE 16,23,27"/>
    <property type="match status" value="1"/>
</dbReference>
<dbReference type="PANTHER" id="PTHR12558:SF13">
    <property type="entry name" value="CELL DIVISION CYCLE PROTEIN 27 HOMOLOG"/>
    <property type="match status" value="1"/>
</dbReference>
<evidence type="ECO:0000256" key="3">
    <source>
        <dbReference type="ARBA" id="ARBA00038210"/>
    </source>
</evidence>
<evidence type="ECO:0000313" key="7">
    <source>
        <dbReference type="Proteomes" id="UP000789572"/>
    </source>
</evidence>
<dbReference type="GO" id="GO:0005737">
    <property type="term" value="C:cytoplasm"/>
    <property type="evidence" value="ECO:0007669"/>
    <property type="project" value="TreeGrafter"/>
</dbReference>
<dbReference type="PROSITE" id="PS50005">
    <property type="entry name" value="TPR"/>
    <property type="match status" value="4"/>
</dbReference>
<comment type="caution">
    <text evidence="6">The sequence shown here is derived from an EMBL/GenBank/DDBJ whole genome shotgun (WGS) entry which is preliminary data.</text>
</comment>
<evidence type="ECO:0000256" key="5">
    <source>
        <dbReference type="SAM" id="MobiDB-lite"/>
    </source>
</evidence>
<organism evidence="6 7">
    <name type="scientific">Paraglomus occultum</name>
    <dbReference type="NCBI Taxonomy" id="144539"/>
    <lineage>
        <taxon>Eukaryota</taxon>
        <taxon>Fungi</taxon>
        <taxon>Fungi incertae sedis</taxon>
        <taxon>Mucoromycota</taxon>
        <taxon>Glomeromycotina</taxon>
        <taxon>Glomeromycetes</taxon>
        <taxon>Paraglomerales</taxon>
        <taxon>Paraglomeraceae</taxon>
        <taxon>Paraglomus</taxon>
    </lineage>
</organism>
<evidence type="ECO:0000256" key="4">
    <source>
        <dbReference type="PROSITE-ProRule" id="PRU00339"/>
    </source>
</evidence>
<dbReference type="SMART" id="SM00028">
    <property type="entry name" value="TPR"/>
    <property type="match status" value="8"/>
</dbReference>
<dbReference type="InterPro" id="IPR011990">
    <property type="entry name" value="TPR-like_helical_dom_sf"/>
</dbReference>
<comment type="similarity">
    <text evidence="3">Belongs to the APC3/CDC27 family.</text>
</comment>
<dbReference type="InterPro" id="IPR013105">
    <property type="entry name" value="TPR_2"/>
</dbReference>
<dbReference type="GO" id="GO:0016567">
    <property type="term" value="P:protein ubiquitination"/>
    <property type="evidence" value="ECO:0007669"/>
    <property type="project" value="TreeGrafter"/>
</dbReference>
<dbReference type="Pfam" id="PF13432">
    <property type="entry name" value="TPR_16"/>
    <property type="match status" value="1"/>
</dbReference>
<keyword evidence="2 4" id="KW-0802">TPR repeat</keyword>
<evidence type="ECO:0000256" key="1">
    <source>
        <dbReference type="ARBA" id="ARBA00022737"/>
    </source>
</evidence>
<gene>
    <name evidence="6" type="ORF">POCULU_LOCUS3461</name>
</gene>
<sequence>MEAAIWQQLENHFYRSATFLAERLVAMDTSNENSKFVLATCYYRSGQIKSAYHILKKTESLKCVFLFARCCLDLKLYVEGKTRLLNVWPRPEVTDIILGVSSSSNKDVPDRAAVLCLLGHLCRGARCEADARKYYQECLKLSPFMWEAFEAFCQMGLIKADRERNPEEDDVDPDLIFRTNKEHMLRAPCTDIQNSRKVTSTSTPMFTRGEKGYHITRRAKNLGLKQSPISSSTQQIDHREKKRRISTEDSSAISTLDDDHCRARSPRDTRLSSHMDIDEEFAQEQQQSENDFDFETKEEKEIKNMEVHTEIMTLLKKVAKGCAYMSYYECRSALDVFKTLPKEQLESPFILCQLAKAHFELAEYDTACGYFDQAHRAAPYRHEDMEIYSTVLWHLRKDNIQSALANELLEFDRRSPQAWITAGNCFSRRHEHQNALKCFRRAIQLDPSFTYAHTLSGHENMANRNYDQAMTHFRKALTTNPRHYNALYGLANYFLTCGKRDEAEQHYRKALKINPNSAVLLCCYGKILEKLGRSEEAHSMYEKACQRSPRAPLALFKRAKALFKQEDFGRALQEAQDLLHLAPQEPKIHVLIGTIFKARGDRLNANKHFTRALDIDNQYSLRIREAIERPSFGINRQ</sequence>